<comment type="caution">
    <text evidence="1">The sequence shown here is derived from an EMBL/GenBank/DDBJ whole genome shotgun (WGS) entry which is preliminary data.</text>
</comment>
<organism evidence="1 2">
    <name type="scientific">Solanum commersonii</name>
    <name type="common">Commerson's wild potato</name>
    <name type="synonym">Commerson's nightshade</name>
    <dbReference type="NCBI Taxonomy" id="4109"/>
    <lineage>
        <taxon>Eukaryota</taxon>
        <taxon>Viridiplantae</taxon>
        <taxon>Streptophyta</taxon>
        <taxon>Embryophyta</taxon>
        <taxon>Tracheophyta</taxon>
        <taxon>Spermatophyta</taxon>
        <taxon>Magnoliopsida</taxon>
        <taxon>eudicotyledons</taxon>
        <taxon>Gunneridae</taxon>
        <taxon>Pentapetalae</taxon>
        <taxon>asterids</taxon>
        <taxon>lamiids</taxon>
        <taxon>Solanales</taxon>
        <taxon>Solanaceae</taxon>
        <taxon>Solanoideae</taxon>
        <taxon>Solaneae</taxon>
        <taxon>Solanum</taxon>
    </lineage>
</organism>
<dbReference type="EMBL" id="JACXVP010000006">
    <property type="protein sequence ID" value="KAG5599135.1"/>
    <property type="molecule type" value="Genomic_DNA"/>
</dbReference>
<keyword evidence="2" id="KW-1185">Reference proteome</keyword>
<proteinExistence type="predicted"/>
<dbReference type="Proteomes" id="UP000824120">
    <property type="component" value="Chromosome 6"/>
</dbReference>
<protein>
    <submittedName>
        <fullName evidence="1">Uncharacterized protein</fullName>
    </submittedName>
</protein>
<evidence type="ECO:0000313" key="2">
    <source>
        <dbReference type="Proteomes" id="UP000824120"/>
    </source>
</evidence>
<sequence>MKENIKFASKGRSQRIVEQFCEVVHCRPMNQNAKMLKAKAERRLTRPKGGSPSVLKTINSYLILYLSIML</sequence>
<name>A0A9J5YH31_SOLCO</name>
<dbReference type="AlphaFoldDB" id="A0A9J5YH31"/>
<gene>
    <name evidence="1" type="ORF">H5410_030505</name>
</gene>
<reference evidence="1 2" key="1">
    <citation type="submission" date="2020-09" db="EMBL/GenBank/DDBJ databases">
        <title>De no assembly of potato wild relative species, Solanum commersonii.</title>
        <authorList>
            <person name="Cho K."/>
        </authorList>
    </citation>
    <scope>NUCLEOTIDE SEQUENCE [LARGE SCALE GENOMIC DNA]</scope>
    <source>
        <strain evidence="1">LZ3.2</strain>
        <tissue evidence="1">Leaf</tissue>
    </source>
</reference>
<evidence type="ECO:0000313" key="1">
    <source>
        <dbReference type="EMBL" id="KAG5599135.1"/>
    </source>
</evidence>
<accession>A0A9J5YH31</accession>